<evidence type="ECO:0000313" key="2">
    <source>
        <dbReference type="Proteomes" id="UP000655420"/>
    </source>
</evidence>
<name>A0A8J7SF50_9RHOB</name>
<keyword evidence="2" id="KW-1185">Reference proteome</keyword>
<proteinExistence type="predicted"/>
<comment type="caution">
    <text evidence="1">The sequence shown here is derived from an EMBL/GenBank/DDBJ whole genome shotgun (WGS) entry which is preliminary data.</text>
</comment>
<organism evidence="1 2">
    <name type="scientific">Thermohalobaculum xanthum</name>
    <dbReference type="NCBI Taxonomy" id="2753746"/>
    <lineage>
        <taxon>Bacteria</taxon>
        <taxon>Pseudomonadati</taxon>
        <taxon>Pseudomonadota</taxon>
        <taxon>Alphaproteobacteria</taxon>
        <taxon>Rhodobacterales</taxon>
        <taxon>Paracoccaceae</taxon>
        <taxon>Thermohalobaculum</taxon>
    </lineage>
</organism>
<accession>A0A8J7SF50</accession>
<dbReference type="AlphaFoldDB" id="A0A8J7SF50"/>
<dbReference type="Proteomes" id="UP000655420">
    <property type="component" value="Unassembled WGS sequence"/>
</dbReference>
<protein>
    <submittedName>
        <fullName evidence="1">Uncharacterized protein</fullName>
    </submittedName>
</protein>
<gene>
    <name evidence="1" type="ORF">H0I76_13450</name>
</gene>
<dbReference type="EMBL" id="JAEHHL010000008">
    <property type="protein sequence ID" value="MBK0400198.1"/>
    <property type="molecule type" value="Genomic_DNA"/>
</dbReference>
<evidence type="ECO:0000313" key="1">
    <source>
        <dbReference type="EMBL" id="MBK0400198.1"/>
    </source>
</evidence>
<reference evidence="1" key="1">
    <citation type="submission" date="2020-12" db="EMBL/GenBank/DDBJ databases">
        <title>Bacterial taxonomy.</title>
        <authorList>
            <person name="Pan X."/>
        </authorList>
    </citation>
    <scope>NUCLEOTIDE SEQUENCE</scope>
    <source>
        <strain evidence="1">M0105</strain>
    </source>
</reference>
<sequence length="255" mass="30248">MNFWIEGFDGDEEDLVYICKHLNFYMELFDTRTPTIIFHYKSPENERIKQLRFPFDNFPSEIRAISTDNFLLQTMESARIGFPSQRFIRYYQVLEYVTFYFIKGDIQRRLTRAISAPDAFNNPTKLVNYAIDVLSEDKISDNEKFTHMINELVDPQIIWSYIENNRDLFCCDTEFDGGFVFSSICRPNWTIDDFKSSWIPKLPDSLRRMRNALVHGREARTSRVITGTRENEEKISRYLGIMHLLALQCAAYRVY</sequence>
<dbReference type="RefSeq" id="WP_200610681.1">
    <property type="nucleotide sequence ID" value="NZ_JAEHHL010000008.1"/>
</dbReference>